<name>A0A7K3LIZ1_9ACTN</name>
<protein>
    <submittedName>
        <fullName evidence="3">Uncharacterized protein</fullName>
    </submittedName>
</protein>
<evidence type="ECO:0000256" key="2">
    <source>
        <dbReference type="SAM" id="SignalP"/>
    </source>
</evidence>
<feature type="signal peptide" evidence="2">
    <location>
        <begin position="1"/>
        <end position="31"/>
    </location>
</feature>
<keyword evidence="2" id="KW-0732">Signal</keyword>
<dbReference type="AlphaFoldDB" id="A0A7K3LIZ1"/>
<dbReference type="RefSeq" id="WP_053776087.1">
    <property type="nucleotide sequence ID" value="NZ_JAADZU010000002.1"/>
</dbReference>
<dbReference type="Proteomes" id="UP000466307">
    <property type="component" value="Unassembled WGS sequence"/>
</dbReference>
<reference evidence="3 4" key="1">
    <citation type="submission" date="2020-01" db="EMBL/GenBank/DDBJ databases">
        <title>Investigation of new actinobacteria for the biodesulphurisation of diesel fuel.</title>
        <authorList>
            <person name="Athi Narayanan S.M."/>
        </authorList>
    </citation>
    <scope>NUCLEOTIDE SEQUENCE [LARGE SCALE GENOMIC DNA]</scope>
    <source>
        <strain evidence="3 4">213E</strain>
    </source>
</reference>
<feature type="chain" id="PRO_5029890316" evidence="2">
    <location>
        <begin position="32"/>
        <end position="170"/>
    </location>
</feature>
<proteinExistence type="predicted"/>
<feature type="compositionally biased region" description="Low complexity" evidence="1">
    <location>
        <begin position="156"/>
        <end position="170"/>
    </location>
</feature>
<comment type="caution">
    <text evidence="3">The sequence shown here is derived from an EMBL/GenBank/DDBJ whole genome shotgun (WGS) entry which is preliminary data.</text>
</comment>
<evidence type="ECO:0000256" key="1">
    <source>
        <dbReference type="SAM" id="MobiDB-lite"/>
    </source>
</evidence>
<organism evidence="3 4">
    <name type="scientific">Gordonia desulfuricans</name>
    <dbReference type="NCBI Taxonomy" id="89051"/>
    <lineage>
        <taxon>Bacteria</taxon>
        <taxon>Bacillati</taxon>
        <taxon>Actinomycetota</taxon>
        <taxon>Actinomycetes</taxon>
        <taxon>Mycobacteriales</taxon>
        <taxon>Gordoniaceae</taxon>
        <taxon>Gordonia</taxon>
    </lineage>
</organism>
<accession>A0A7K3LIZ1</accession>
<gene>
    <name evidence="3" type="ORF">GYA93_00885</name>
</gene>
<feature type="region of interest" description="Disordered" evidence="1">
    <location>
        <begin position="148"/>
        <end position="170"/>
    </location>
</feature>
<sequence length="170" mass="17913">MKKSMKRAVAAVAAAAGIAGGSFVATAPAQAATPNLVLTGDVFCKFGFTPGQPWTDGIWNMTRYIKVTAQGADFPNVTLQEFNGEKKFVRTLKKGDSVTIKTVWRGCFPSSISGYTISSNADNLIDNAGFWWNLRQIDNIFSPSGVAAPNNGGGNTTQAQAQQAAADFAG</sequence>
<evidence type="ECO:0000313" key="4">
    <source>
        <dbReference type="Proteomes" id="UP000466307"/>
    </source>
</evidence>
<keyword evidence="4" id="KW-1185">Reference proteome</keyword>
<evidence type="ECO:0000313" key="3">
    <source>
        <dbReference type="EMBL" id="NDK88143.1"/>
    </source>
</evidence>
<dbReference type="EMBL" id="JAADZU010000002">
    <property type="protein sequence ID" value="NDK88143.1"/>
    <property type="molecule type" value="Genomic_DNA"/>
</dbReference>